<gene>
    <name evidence="1" type="ORF">H2O73_20735</name>
</gene>
<feature type="non-terminal residue" evidence="1">
    <location>
        <position position="1"/>
    </location>
</feature>
<name>A0A7W2FV19_9VIBR</name>
<keyword evidence="2" id="KW-1185">Reference proteome</keyword>
<dbReference type="EMBL" id="JACFYF010000156">
    <property type="protein sequence ID" value="MBA5764777.1"/>
    <property type="molecule type" value="Genomic_DNA"/>
</dbReference>
<dbReference type="Proteomes" id="UP000571701">
    <property type="component" value="Unassembled WGS sequence"/>
</dbReference>
<organism evidence="1 2">
    <name type="scientific">Vibrio marinisediminis</name>
    <dbReference type="NCBI Taxonomy" id="2758441"/>
    <lineage>
        <taxon>Bacteria</taxon>
        <taxon>Pseudomonadati</taxon>
        <taxon>Pseudomonadota</taxon>
        <taxon>Gammaproteobacteria</taxon>
        <taxon>Vibrionales</taxon>
        <taxon>Vibrionaceae</taxon>
        <taxon>Vibrio</taxon>
    </lineage>
</organism>
<sequence length="101" mass="11225">VITEAAQTRAYAASLDDASGCEAREALLDEQADLQDRKQSHELLDIARTEIARLAELKRIEDCLRDTATTAITRLGNEIADNLITPRMRDRFQQEIVALAG</sequence>
<accession>A0A7W2FV19</accession>
<proteinExistence type="predicted"/>
<evidence type="ECO:0000313" key="1">
    <source>
        <dbReference type="EMBL" id="MBA5764777.1"/>
    </source>
</evidence>
<dbReference type="AlphaFoldDB" id="A0A7W2FV19"/>
<protein>
    <submittedName>
        <fullName evidence="1">DNA repair protein</fullName>
    </submittedName>
</protein>
<reference evidence="1 2" key="1">
    <citation type="submission" date="2020-07" db="EMBL/GenBank/DDBJ databases">
        <title>Vibrio marinisediminis sp. nov., isolated from marine sediment.</title>
        <authorList>
            <person name="Ji X."/>
        </authorList>
    </citation>
    <scope>NUCLEOTIDE SEQUENCE [LARGE SCALE GENOMIC DNA]</scope>
    <source>
        <strain evidence="1 2">404</strain>
    </source>
</reference>
<feature type="non-terminal residue" evidence="1">
    <location>
        <position position="101"/>
    </location>
</feature>
<evidence type="ECO:0000313" key="2">
    <source>
        <dbReference type="Proteomes" id="UP000571701"/>
    </source>
</evidence>
<comment type="caution">
    <text evidence="1">The sequence shown here is derived from an EMBL/GenBank/DDBJ whole genome shotgun (WGS) entry which is preliminary data.</text>
</comment>